<evidence type="ECO:0000313" key="2">
    <source>
        <dbReference type="Proteomes" id="UP001515683"/>
    </source>
</evidence>
<evidence type="ECO:0000313" key="1">
    <source>
        <dbReference type="EMBL" id="NIF24051.1"/>
    </source>
</evidence>
<protein>
    <submittedName>
        <fullName evidence="1">Uncharacterized protein</fullName>
    </submittedName>
</protein>
<reference evidence="1 2" key="1">
    <citation type="journal article" date="2019" name="bioRxiv">
        <title>Bacteria contribute to plant secondary compound degradation in a generalist herbivore system.</title>
        <authorList>
            <person name="Francoeur C.B."/>
            <person name="Khadempour L."/>
            <person name="Moreira-Soto R.D."/>
            <person name="Gotting K."/>
            <person name="Book A.J."/>
            <person name="Pinto-Tomas A.A."/>
            <person name="Keefover-Ring K."/>
            <person name="Currie C.R."/>
        </authorList>
    </citation>
    <scope>NUCLEOTIDE SEQUENCE [LARGE SCALE GENOMIC DNA]</scope>
    <source>
        <strain evidence="1">Acro-835</strain>
    </source>
</reference>
<dbReference type="RefSeq" id="WP_167017810.1">
    <property type="nucleotide sequence ID" value="NZ_VWXF01000011.1"/>
</dbReference>
<comment type="caution">
    <text evidence="1">The sequence shown here is derived from an EMBL/GenBank/DDBJ whole genome shotgun (WGS) entry which is preliminary data.</text>
</comment>
<dbReference type="Proteomes" id="UP001515683">
    <property type="component" value="Unassembled WGS sequence"/>
</dbReference>
<accession>A0ABX0RFA9</accession>
<proteinExistence type="predicted"/>
<name>A0ABX0RFA9_9GAMM</name>
<gene>
    <name evidence="1" type="ORF">F3J40_21005</name>
</gene>
<dbReference type="EMBL" id="VWXF01000011">
    <property type="protein sequence ID" value="NIF24051.1"/>
    <property type="molecule type" value="Genomic_DNA"/>
</dbReference>
<organism evidence="1 2">
    <name type="scientific">Candidatus Pantoea multigeneris</name>
    <dbReference type="NCBI Taxonomy" id="2608357"/>
    <lineage>
        <taxon>Bacteria</taxon>
        <taxon>Pseudomonadati</taxon>
        <taxon>Pseudomonadota</taxon>
        <taxon>Gammaproteobacteria</taxon>
        <taxon>Enterobacterales</taxon>
        <taxon>Erwiniaceae</taxon>
        <taxon>Pantoea</taxon>
    </lineage>
</organism>
<sequence length="118" mass="12413">MNTSLTLPATASAVNPTGFDVPLSVIRDIAVGAEDSTAPVACWGSTDLSRLAAQAVWEFAQRTGACSPEESAATVIQDLLTDLMHLCDQEGITSDLFGFRGLVDLADAHYANELEEGV</sequence>
<keyword evidence="2" id="KW-1185">Reference proteome</keyword>